<keyword evidence="10" id="KW-0489">Methyltransferase</keyword>
<dbReference type="GO" id="GO:0030791">
    <property type="term" value="F:arsenite methyltransferase activity"/>
    <property type="evidence" value="ECO:0007669"/>
    <property type="project" value="UniProtKB-EC"/>
</dbReference>
<proteinExistence type="inferred from homology"/>
<dbReference type="NCBIfam" id="NF008823">
    <property type="entry name" value="PRK11873.1"/>
    <property type="match status" value="1"/>
</dbReference>
<dbReference type="PANTHER" id="PTHR43675">
    <property type="entry name" value="ARSENITE METHYLTRANSFERASE"/>
    <property type="match status" value="1"/>
</dbReference>
<dbReference type="Proteomes" id="UP000011058">
    <property type="component" value="Chromosome"/>
</dbReference>
<evidence type="ECO:0000313" key="11">
    <source>
        <dbReference type="Proteomes" id="UP000011058"/>
    </source>
</evidence>
<comment type="catalytic activity">
    <reaction evidence="7">
        <text>arsenic triglutathione + 2 [thioredoxin]-dithiol + 2 S-adenosyl-L-methionine + H2O = dimethylarsinous acid + 2 [thioredoxin]-disulfide + 3 glutathione + 2 S-adenosyl-L-homocysteine + 2 H(+)</text>
        <dbReference type="Rhea" id="RHEA:69464"/>
        <dbReference type="Rhea" id="RHEA-COMP:10698"/>
        <dbReference type="Rhea" id="RHEA-COMP:10700"/>
        <dbReference type="ChEBI" id="CHEBI:15377"/>
        <dbReference type="ChEBI" id="CHEBI:15378"/>
        <dbReference type="ChEBI" id="CHEBI:23808"/>
        <dbReference type="ChEBI" id="CHEBI:29950"/>
        <dbReference type="ChEBI" id="CHEBI:50058"/>
        <dbReference type="ChEBI" id="CHEBI:57856"/>
        <dbReference type="ChEBI" id="CHEBI:57925"/>
        <dbReference type="ChEBI" id="CHEBI:59789"/>
        <dbReference type="ChEBI" id="CHEBI:183640"/>
        <dbReference type="EC" id="2.1.1.137"/>
    </reaction>
</comment>
<dbReference type="HOGENOM" id="CLU_052868_1_2_10"/>
<organism evidence="10 11">
    <name type="scientific">Fibrella aestuarina BUZ 2</name>
    <dbReference type="NCBI Taxonomy" id="1166018"/>
    <lineage>
        <taxon>Bacteria</taxon>
        <taxon>Pseudomonadati</taxon>
        <taxon>Bacteroidota</taxon>
        <taxon>Cytophagia</taxon>
        <taxon>Cytophagales</taxon>
        <taxon>Spirosomataceae</taxon>
        <taxon>Fibrella</taxon>
    </lineage>
</organism>
<accession>I0KGD8</accession>
<evidence type="ECO:0000256" key="6">
    <source>
        <dbReference type="ARBA" id="ARBA00047941"/>
    </source>
</evidence>
<dbReference type="STRING" id="1166018.FAES_5192"/>
<dbReference type="CDD" id="cd02440">
    <property type="entry name" value="AdoMet_MTases"/>
    <property type="match status" value="1"/>
</dbReference>
<evidence type="ECO:0000256" key="8">
    <source>
        <dbReference type="ARBA" id="ARBA00048428"/>
    </source>
</evidence>
<reference evidence="10 11" key="1">
    <citation type="journal article" date="2012" name="J. Bacteriol.">
        <title>Genome Sequence of Fibrella aestuarina BUZ 2T, a Filamentous Marine Bacterium.</title>
        <authorList>
            <person name="Filippini M."/>
            <person name="Qi W."/>
            <person name="Blom J."/>
            <person name="Goesmann A."/>
            <person name="Smits T.H."/>
            <person name="Bagheri H.C."/>
        </authorList>
    </citation>
    <scope>NUCLEOTIDE SEQUENCE [LARGE SCALE GENOMIC DNA]</scope>
    <source>
        <strain evidence="11">BUZ 2T</strain>
    </source>
</reference>
<dbReference type="InterPro" id="IPR029063">
    <property type="entry name" value="SAM-dependent_MTases_sf"/>
</dbReference>
<dbReference type="OrthoDB" id="9770553at2"/>
<dbReference type="PATRIC" id="fig|1166018.3.peg.2169"/>
<evidence type="ECO:0000256" key="5">
    <source>
        <dbReference type="ARBA" id="ARBA00034545"/>
    </source>
</evidence>
<evidence type="ECO:0000256" key="2">
    <source>
        <dbReference type="ARBA" id="ARBA00022691"/>
    </source>
</evidence>
<dbReference type="EC" id="2.1.1.137" evidence="4"/>
<dbReference type="AlphaFoldDB" id="I0KGD8"/>
<comment type="catalytic activity">
    <reaction evidence="6">
        <text>arsenic triglutathione + [thioredoxin]-dithiol + S-adenosyl-L-methionine + 2 H2O = methylarsonous acid + [thioredoxin]-disulfide + 3 glutathione + S-adenosyl-L-homocysteine + H(+)</text>
        <dbReference type="Rhea" id="RHEA:69460"/>
        <dbReference type="Rhea" id="RHEA-COMP:10698"/>
        <dbReference type="Rhea" id="RHEA-COMP:10700"/>
        <dbReference type="ChEBI" id="CHEBI:15377"/>
        <dbReference type="ChEBI" id="CHEBI:15378"/>
        <dbReference type="ChEBI" id="CHEBI:17826"/>
        <dbReference type="ChEBI" id="CHEBI:29950"/>
        <dbReference type="ChEBI" id="CHEBI:50058"/>
        <dbReference type="ChEBI" id="CHEBI:57856"/>
        <dbReference type="ChEBI" id="CHEBI:57925"/>
        <dbReference type="ChEBI" id="CHEBI:59789"/>
        <dbReference type="ChEBI" id="CHEBI:183640"/>
        <dbReference type="EC" id="2.1.1.137"/>
    </reaction>
</comment>
<sequence>MQTDEQLKTLVRDTYTQVADQSRTVNAASCCGSACGCSPLDDAAIMADDYTDMAGYVADADLGLGCGLPTQFAQIKPGDVVVDLGSGAGNDCFVARAETGETGRVIGLDMTPAMIDRARQNTKKLGYTNVEFVYGDIEDMPLPHNLADVVVSNCVMNLVPNKAQAFAETFRILKPGGHFSISDIVLAGTLPPAIRQAAELYAGCVSGAIQEQAYLDTVTQAGFTNVQIQKRKPIVLPDDLLTQYLTAAELTAYKATQIGIFSITVYAEKANVQASAEATLVGATAGTACCGPDCC</sequence>
<dbReference type="Pfam" id="PF13847">
    <property type="entry name" value="Methyltransf_31"/>
    <property type="match status" value="1"/>
</dbReference>
<feature type="domain" description="Methyltransferase" evidence="9">
    <location>
        <begin position="76"/>
        <end position="222"/>
    </location>
</feature>
<comment type="catalytic activity">
    <reaction evidence="8">
        <text>arsenic triglutathione + 3 [thioredoxin]-dithiol + 3 S-adenosyl-L-methionine = trimethylarsine + 3 [thioredoxin]-disulfide + 3 glutathione + 3 S-adenosyl-L-homocysteine + 3 H(+)</text>
        <dbReference type="Rhea" id="RHEA:69432"/>
        <dbReference type="Rhea" id="RHEA-COMP:10698"/>
        <dbReference type="Rhea" id="RHEA-COMP:10700"/>
        <dbReference type="ChEBI" id="CHEBI:15378"/>
        <dbReference type="ChEBI" id="CHEBI:27130"/>
        <dbReference type="ChEBI" id="CHEBI:29950"/>
        <dbReference type="ChEBI" id="CHEBI:50058"/>
        <dbReference type="ChEBI" id="CHEBI:57856"/>
        <dbReference type="ChEBI" id="CHEBI:57925"/>
        <dbReference type="ChEBI" id="CHEBI:59789"/>
        <dbReference type="ChEBI" id="CHEBI:183640"/>
        <dbReference type="EC" id="2.1.1.137"/>
    </reaction>
</comment>
<comment type="similarity">
    <text evidence="3">Belongs to the methyltransferase superfamily. Arsenite methyltransferase family.</text>
</comment>
<keyword evidence="2" id="KW-0949">S-adenosyl-L-methionine</keyword>
<dbReference type="RefSeq" id="WP_015334290.1">
    <property type="nucleotide sequence ID" value="NC_020054.1"/>
</dbReference>
<evidence type="ECO:0000256" key="7">
    <source>
        <dbReference type="ARBA" id="ARBA00047943"/>
    </source>
</evidence>
<dbReference type="PANTHER" id="PTHR43675:SF8">
    <property type="entry name" value="ARSENITE METHYLTRANSFERASE"/>
    <property type="match status" value="1"/>
</dbReference>
<keyword evidence="11" id="KW-1185">Reference proteome</keyword>
<evidence type="ECO:0000259" key="9">
    <source>
        <dbReference type="Pfam" id="PF13847"/>
    </source>
</evidence>
<dbReference type="Gene3D" id="3.40.50.150">
    <property type="entry name" value="Vaccinia Virus protein VP39"/>
    <property type="match status" value="1"/>
</dbReference>
<dbReference type="SUPFAM" id="SSF53335">
    <property type="entry name" value="S-adenosyl-L-methionine-dependent methyltransferases"/>
    <property type="match status" value="1"/>
</dbReference>
<dbReference type="EMBL" id="HE796683">
    <property type="protein sequence ID" value="CCH03191.1"/>
    <property type="molecule type" value="Genomic_DNA"/>
</dbReference>
<evidence type="ECO:0000256" key="3">
    <source>
        <dbReference type="ARBA" id="ARBA00034487"/>
    </source>
</evidence>
<evidence type="ECO:0000313" key="10">
    <source>
        <dbReference type="EMBL" id="CCH03191.1"/>
    </source>
</evidence>
<protein>
    <recommendedName>
        <fullName evidence="5">Arsenite methyltransferase</fullName>
        <ecNumber evidence="4">2.1.1.137</ecNumber>
    </recommendedName>
</protein>
<evidence type="ECO:0000256" key="1">
    <source>
        <dbReference type="ARBA" id="ARBA00022679"/>
    </source>
</evidence>
<name>I0KGD8_9BACT</name>
<keyword evidence="1 10" id="KW-0808">Transferase</keyword>
<dbReference type="KEGG" id="fae:FAES_5192"/>
<dbReference type="InterPro" id="IPR025714">
    <property type="entry name" value="Methyltranfer_dom"/>
</dbReference>
<dbReference type="GO" id="GO:0032259">
    <property type="term" value="P:methylation"/>
    <property type="evidence" value="ECO:0007669"/>
    <property type="project" value="UniProtKB-KW"/>
</dbReference>
<evidence type="ECO:0000256" key="4">
    <source>
        <dbReference type="ARBA" id="ARBA00034521"/>
    </source>
</evidence>
<gene>
    <name evidence="10" type="ORF">FAES_5192</name>
</gene>
<dbReference type="eggNOG" id="COG2226">
    <property type="taxonomic scope" value="Bacteria"/>
</dbReference>
<dbReference type="InterPro" id="IPR026669">
    <property type="entry name" value="Arsenite_MeTrfase-like"/>
</dbReference>